<evidence type="ECO:0000313" key="1">
    <source>
        <dbReference type="EMBL" id="AZQ64881.1"/>
    </source>
</evidence>
<dbReference type="KEGG" id="fll:EI427_21895"/>
<gene>
    <name evidence="1" type="ORF">EI427_21895</name>
</gene>
<dbReference type="Proteomes" id="UP000267268">
    <property type="component" value="Chromosome 2"/>
</dbReference>
<dbReference type="EMBL" id="CP034563">
    <property type="protein sequence ID" value="AZQ64881.1"/>
    <property type="molecule type" value="Genomic_DNA"/>
</dbReference>
<dbReference type="OrthoDB" id="979240at2"/>
<dbReference type="AlphaFoldDB" id="A0A3S9P9J2"/>
<evidence type="ECO:0000313" key="2">
    <source>
        <dbReference type="Proteomes" id="UP000267268"/>
    </source>
</evidence>
<keyword evidence="2" id="KW-1185">Reference proteome</keyword>
<name>A0A3S9P9J2_9BACT</name>
<sequence length="149" mass="16943">MSTYGQEHNIYHIKFDYYHAMRIPNHHVSVEFLRYGDSISVHLLSEPMKALDNKWNHTKIDTTFNLDKSDFDKIVAAVKQVNCVDITSGMDVMGLDGSTCELIYGGVSTGVSYKVPSPDSDTEKRNLNDFMFACKAILHTVEFDPKEIF</sequence>
<accession>A0A3S9P9J2</accession>
<proteinExistence type="predicted"/>
<organism evidence="1 2">
    <name type="scientific">Flammeovirga pectinis</name>
    <dbReference type="NCBI Taxonomy" id="2494373"/>
    <lineage>
        <taxon>Bacteria</taxon>
        <taxon>Pseudomonadati</taxon>
        <taxon>Bacteroidota</taxon>
        <taxon>Cytophagia</taxon>
        <taxon>Cytophagales</taxon>
        <taxon>Flammeovirgaceae</taxon>
        <taxon>Flammeovirga</taxon>
    </lineage>
</organism>
<protein>
    <submittedName>
        <fullName evidence="1">Uncharacterized protein</fullName>
    </submittedName>
</protein>
<dbReference type="RefSeq" id="WP_126619039.1">
    <property type="nucleotide sequence ID" value="NZ_CP034563.1"/>
</dbReference>
<reference evidence="1 2" key="1">
    <citation type="submission" date="2018-12" db="EMBL/GenBank/DDBJ databases">
        <title>Flammeovirga pectinis sp. nov., isolated from the gut of the Korean scallop, Patinopecten yessoensis.</title>
        <authorList>
            <person name="Bae J.-W."/>
            <person name="Jeong Y.-S."/>
            <person name="Kang W."/>
        </authorList>
    </citation>
    <scope>NUCLEOTIDE SEQUENCE [LARGE SCALE GENOMIC DNA]</scope>
    <source>
        <strain evidence="1 2">L12M1</strain>
    </source>
</reference>